<evidence type="ECO:0000313" key="6">
    <source>
        <dbReference type="EMBL" id="MDA5399382.1"/>
    </source>
</evidence>
<dbReference type="PRINTS" id="PR00038">
    <property type="entry name" value="HTHLUXR"/>
</dbReference>
<dbReference type="GO" id="GO:0003677">
    <property type="term" value="F:DNA binding"/>
    <property type="evidence" value="ECO:0007669"/>
    <property type="project" value="UniProtKB-KW"/>
</dbReference>
<feature type="domain" description="Response regulatory" evidence="5">
    <location>
        <begin position="4"/>
        <end position="121"/>
    </location>
</feature>
<dbReference type="PANTHER" id="PTHR45566">
    <property type="entry name" value="HTH-TYPE TRANSCRIPTIONAL REGULATOR YHJB-RELATED"/>
    <property type="match status" value="1"/>
</dbReference>
<proteinExistence type="predicted"/>
<feature type="domain" description="HTH luxR-type" evidence="4">
    <location>
        <begin position="136"/>
        <end position="201"/>
    </location>
</feature>
<dbReference type="InterPro" id="IPR058245">
    <property type="entry name" value="NreC/VraR/RcsB-like_REC"/>
</dbReference>
<dbReference type="SMART" id="SM00421">
    <property type="entry name" value="HTH_LUXR"/>
    <property type="match status" value="1"/>
</dbReference>
<dbReference type="Gene3D" id="1.10.10.10">
    <property type="entry name" value="Winged helix-like DNA-binding domain superfamily/Winged helix DNA-binding domain"/>
    <property type="match status" value="1"/>
</dbReference>
<dbReference type="SMART" id="SM00448">
    <property type="entry name" value="REC"/>
    <property type="match status" value="1"/>
</dbReference>
<name>A0A9X3ZH92_9HYPH</name>
<dbReference type="InterPro" id="IPR051015">
    <property type="entry name" value="EvgA-like"/>
</dbReference>
<evidence type="ECO:0000259" key="5">
    <source>
        <dbReference type="PROSITE" id="PS50110"/>
    </source>
</evidence>
<dbReference type="CDD" id="cd06170">
    <property type="entry name" value="LuxR_C_like"/>
    <property type="match status" value="1"/>
</dbReference>
<dbReference type="EMBL" id="JAPJZI010000001">
    <property type="protein sequence ID" value="MDA5399382.1"/>
    <property type="molecule type" value="Genomic_DNA"/>
</dbReference>
<accession>A0A9X3ZH92</accession>
<gene>
    <name evidence="6" type="ORF">OQ273_12435</name>
</gene>
<evidence type="ECO:0000259" key="4">
    <source>
        <dbReference type="PROSITE" id="PS50043"/>
    </source>
</evidence>
<dbReference type="Proteomes" id="UP001151234">
    <property type="component" value="Unassembled WGS sequence"/>
</dbReference>
<dbReference type="PROSITE" id="PS50110">
    <property type="entry name" value="RESPONSE_REGULATORY"/>
    <property type="match status" value="1"/>
</dbReference>
<sequence length="203" mass="21863">MEQRIAVIDDHRLFVAGLELVLARLGDEVVVESFTGPDQFLSAVSQGTSFSLAILDFYIPGFEVTETLAQIRAVSAGLPILVLSSSVSVADRDIAIAAGASDFVQKHTAPDKLLSVIRQTLSGPGQGGNGQLSEFSVPQIKGLTPRQVEVLALVSKGFSNKEIGRLLEISPETVKSHLKDIFTRFGLRNRVEAIEFTRQMGLG</sequence>
<dbReference type="InterPro" id="IPR036388">
    <property type="entry name" value="WH-like_DNA-bd_sf"/>
</dbReference>
<keyword evidence="1 3" id="KW-0597">Phosphoprotein</keyword>
<dbReference type="PROSITE" id="PS50043">
    <property type="entry name" value="HTH_LUXR_2"/>
    <property type="match status" value="1"/>
</dbReference>
<dbReference type="InterPro" id="IPR001789">
    <property type="entry name" value="Sig_transdc_resp-reg_receiver"/>
</dbReference>
<dbReference type="InterPro" id="IPR000792">
    <property type="entry name" value="Tscrpt_reg_LuxR_C"/>
</dbReference>
<dbReference type="SUPFAM" id="SSF52172">
    <property type="entry name" value="CheY-like"/>
    <property type="match status" value="1"/>
</dbReference>
<feature type="modified residue" description="4-aspartylphosphate" evidence="3">
    <location>
        <position position="56"/>
    </location>
</feature>
<evidence type="ECO:0000256" key="3">
    <source>
        <dbReference type="PROSITE-ProRule" id="PRU00169"/>
    </source>
</evidence>
<evidence type="ECO:0000256" key="2">
    <source>
        <dbReference type="ARBA" id="ARBA00023125"/>
    </source>
</evidence>
<dbReference type="SUPFAM" id="SSF46894">
    <property type="entry name" value="C-terminal effector domain of the bipartite response regulators"/>
    <property type="match status" value="1"/>
</dbReference>
<dbReference type="InterPro" id="IPR016032">
    <property type="entry name" value="Sig_transdc_resp-reg_C-effctor"/>
</dbReference>
<evidence type="ECO:0000313" key="7">
    <source>
        <dbReference type="Proteomes" id="UP001151234"/>
    </source>
</evidence>
<dbReference type="Pfam" id="PF00072">
    <property type="entry name" value="Response_reg"/>
    <property type="match status" value="1"/>
</dbReference>
<dbReference type="RefSeq" id="WP_267990820.1">
    <property type="nucleotide sequence ID" value="NZ_JAPJZI010000001.1"/>
</dbReference>
<comment type="caution">
    <text evidence="6">The sequence shown here is derived from an EMBL/GenBank/DDBJ whole genome shotgun (WGS) entry which is preliminary data.</text>
</comment>
<dbReference type="Gene3D" id="3.40.50.2300">
    <property type="match status" value="1"/>
</dbReference>
<keyword evidence="7" id="KW-1185">Reference proteome</keyword>
<dbReference type="AlphaFoldDB" id="A0A9X3ZH92"/>
<keyword evidence="2" id="KW-0238">DNA-binding</keyword>
<dbReference type="GO" id="GO:0000160">
    <property type="term" value="P:phosphorelay signal transduction system"/>
    <property type="evidence" value="ECO:0007669"/>
    <property type="project" value="InterPro"/>
</dbReference>
<reference evidence="6" key="1">
    <citation type="submission" date="2022-11" db="EMBL/GenBank/DDBJ databases">
        <title>Draft genome sequence of Hoeflea poritis E7-10 and Hoeflea prorocentri PM5-8, separated from scleractinian coral Porites lutea and marine dinoflagellate.</title>
        <authorList>
            <person name="Zhang G."/>
            <person name="Wei Q."/>
            <person name="Cai L."/>
        </authorList>
    </citation>
    <scope>NUCLEOTIDE SEQUENCE</scope>
    <source>
        <strain evidence="6">PM5-8</strain>
    </source>
</reference>
<organism evidence="6 7">
    <name type="scientific">Hoeflea prorocentri</name>
    <dbReference type="NCBI Taxonomy" id="1922333"/>
    <lineage>
        <taxon>Bacteria</taxon>
        <taxon>Pseudomonadati</taxon>
        <taxon>Pseudomonadota</taxon>
        <taxon>Alphaproteobacteria</taxon>
        <taxon>Hyphomicrobiales</taxon>
        <taxon>Rhizobiaceae</taxon>
        <taxon>Hoeflea</taxon>
    </lineage>
</organism>
<protein>
    <submittedName>
        <fullName evidence="6">Response regulator transcription factor</fullName>
    </submittedName>
</protein>
<dbReference type="GO" id="GO:0006355">
    <property type="term" value="P:regulation of DNA-templated transcription"/>
    <property type="evidence" value="ECO:0007669"/>
    <property type="project" value="InterPro"/>
</dbReference>
<dbReference type="CDD" id="cd17535">
    <property type="entry name" value="REC_NarL-like"/>
    <property type="match status" value="1"/>
</dbReference>
<dbReference type="InterPro" id="IPR011006">
    <property type="entry name" value="CheY-like_superfamily"/>
</dbReference>
<dbReference type="PANTHER" id="PTHR45566:SF2">
    <property type="entry name" value="NARL SUBFAMILY"/>
    <property type="match status" value="1"/>
</dbReference>
<dbReference type="Pfam" id="PF00196">
    <property type="entry name" value="GerE"/>
    <property type="match status" value="1"/>
</dbReference>
<evidence type="ECO:0000256" key="1">
    <source>
        <dbReference type="ARBA" id="ARBA00022553"/>
    </source>
</evidence>